<evidence type="ECO:0000313" key="3">
    <source>
        <dbReference type="Proteomes" id="UP000460549"/>
    </source>
</evidence>
<dbReference type="AlphaFoldDB" id="A0A7X2PAY5"/>
<dbReference type="PANTHER" id="PTHR43830:SF3">
    <property type="entry name" value="PROTEIN PSP1"/>
    <property type="match status" value="1"/>
</dbReference>
<dbReference type="NCBIfam" id="NF041131">
    <property type="entry name" value="RicT_YaaT_fam"/>
    <property type="match status" value="1"/>
</dbReference>
<keyword evidence="3" id="KW-1185">Reference proteome</keyword>
<organism evidence="2 3">
    <name type="scientific">Bullifex porci</name>
    <dbReference type="NCBI Taxonomy" id="2606638"/>
    <lineage>
        <taxon>Bacteria</taxon>
        <taxon>Pseudomonadati</taxon>
        <taxon>Spirochaetota</taxon>
        <taxon>Spirochaetia</taxon>
        <taxon>Spirochaetales</taxon>
        <taxon>Spirochaetaceae</taxon>
        <taxon>Bullifex</taxon>
    </lineage>
</organism>
<comment type="caution">
    <text evidence="2">The sequence shown here is derived from an EMBL/GenBank/DDBJ whole genome shotgun (WGS) entry which is preliminary data.</text>
</comment>
<dbReference type="PANTHER" id="PTHR43830">
    <property type="entry name" value="PROTEIN PSP1"/>
    <property type="match status" value="1"/>
</dbReference>
<feature type="domain" description="PSP1 C-terminal" evidence="1">
    <location>
        <begin position="124"/>
        <end position="209"/>
    </location>
</feature>
<dbReference type="Proteomes" id="UP000460549">
    <property type="component" value="Unassembled WGS sequence"/>
</dbReference>
<sequence length="347" mass="39462">MAKKERNKVEEAYVYVVKNPSYNDICLAAWDSVLYPGTPVVYETRFGLDLGFIVGPAPSEENTYTPGYAGVRGACIHFGSNDKEDEAENEAQDINEKDIHQCEYCMGCQVTKEPKKVTVTGDVLFLDHLATPAEMAKYNENSAKEDDAIIVCREKIQKHNLNMKLITTHFLLGEPKVIFFFTADERVDFRDLVKDLVSVFRMRIELRQIGVRDESRLIGGLSVCGRDYCCHCITDKLEPVSIKMAKEQNLSLNSMKISGPCGRLLCCLAYEYDYYVEEKAAMPAEGSKIKINHELFKVSEVNILSRRVSLQGADGRVLYVPFDDVYYNDESQHWCVSQEWEDEIFSS</sequence>
<proteinExistence type="predicted"/>
<accession>A0A7X2PAY5</accession>
<dbReference type="InterPro" id="IPR047767">
    <property type="entry name" value="PSP1-like"/>
</dbReference>
<name>A0A7X2PAY5_9SPIO</name>
<dbReference type="InterPro" id="IPR007557">
    <property type="entry name" value="PSP1_C"/>
</dbReference>
<dbReference type="Pfam" id="PF04468">
    <property type="entry name" value="PSP1"/>
    <property type="match status" value="1"/>
</dbReference>
<dbReference type="RefSeq" id="WP_154424429.1">
    <property type="nucleotide sequence ID" value="NZ_VUNN01000002.1"/>
</dbReference>
<reference evidence="2 3" key="1">
    <citation type="submission" date="2019-08" db="EMBL/GenBank/DDBJ databases">
        <title>In-depth cultivation of the pig gut microbiome towards novel bacterial diversity and tailored functional studies.</title>
        <authorList>
            <person name="Wylensek D."/>
            <person name="Hitch T.C.A."/>
            <person name="Clavel T."/>
        </authorList>
    </citation>
    <scope>NUCLEOTIDE SEQUENCE [LARGE SCALE GENOMIC DNA]</scope>
    <source>
        <strain evidence="2 3">NM-380-WT-3C1</strain>
    </source>
</reference>
<dbReference type="EMBL" id="VUNN01000002">
    <property type="protein sequence ID" value="MSU05532.1"/>
    <property type="molecule type" value="Genomic_DNA"/>
</dbReference>
<dbReference type="PROSITE" id="PS51411">
    <property type="entry name" value="PSP1_C"/>
    <property type="match status" value="1"/>
</dbReference>
<evidence type="ECO:0000259" key="1">
    <source>
        <dbReference type="PROSITE" id="PS51411"/>
    </source>
</evidence>
<protein>
    <recommendedName>
        <fullName evidence="1">PSP1 C-terminal domain-containing protein</fullName>
    </recommendedName>
</protein>
<dbReference type="GO" id="GO:0005737">
    <property type="term" value="C:cytoplasm"/>
    <property type="evidence" value="ECO:0007669"/>
    <property type="project" value="TreeGrafter"/>
</dbReference>
<gene>
    <name evidence="2" type="ORF">FYJ80_01885</name>
</gene>
<evidence type="ECO:0000313" key="2">
    <source>
        <dbReference type="EMBL" id="MSU05532.1"/>
    </source>
</evidence>